<keyword evidence="6" id="KW-0175">Coiled coil</keyword>
<evidence type="ECO:0000256" key="3">
    <source>
        <dbReference type="ARBA" id="ARBA00022692"/>
    </source>
</evidence>
<keyword evidence="3 8" id="KW-0812">Transmembrane</keyword>
<sequence length="506" mass="53863">MSHADSPAGRPAAPTGPERGRDRGELDLYDLIELAWAQRVLIILVFSVLFAVGAGAAIVFLRPSYEAQARLLLILDDADPTPGTAGAGGAFVLDQVLQSESEILNSDAVRRLAVQDVGIAALLPEGGSEADAVKMLRDGFSIARAPNASILVPTFEGGDPEIAALAVNAMVEAYTEYRTSLLIGDGAETAAQQANAAAALNDAQIALDVFLDAHRLTNYTSDVDAAVAQVTTLSGNLATAESERAAALAGIAALNERLANVPVSIEEYVENDAGNQLLQRRIERESLLARYQPDAPPVQAIDREIEAIQTFIASGAAEGLGQRRVGANPVRQDMESELSTLQSQAAAEGQRITTLQRQIREARSEVARLRALNPQYRELAQEVSANEEALARLATQHVEAQTRRASAVGAADTVRVVEWAMPPTEGSSLKKVAVIAAFMFAAGVAVLTGLLWGFWSRHLRSPSPRGGRRFDVVRTQASPAQPIRTNESSGVPVLARVSDRGSFARR</sequence>
<feature type="coiled-coil region" evidence="6">
    <location>
        <begin position="345"/>
        <end position="396"/>
    </location>
</feature>
<name>A0ABV6ZTQ9_9PROT</name>
<comment type="subcellular location">
    <subcellularLocation>
        <location evidence="1">Cell membrane</location>
        <topology evidence="1">Multi-pass membrane protein</topology>
    </subcellularLocation>
</comment>
<feature type="transmembrane region" description="Helical" evidence="8">
    <location>
        <begin position="36"/>
        <end position="61"/>
    </location>
</feature>
<evidence type="ECO:0000313" key="10">
    <source>
        <dbReference type="EMBL" id="MFC2924804.1"/>
    </source>
</evidence>
<evidence type="ECO:0000256" key="4">
    <source>
        <dbReference type="ARBA" id="ARBA00022989"/>
    </source>
</evidence>
<evidence type="ECO:0000256" key="6">
    <source>
        <dbReference type="SAM" id="Coils"/>
    </source>
</evidence>
<evidence type="ECO:0000313" key="11">
    <source>
        <dbReference type="Proteomes" id="UP001595379"/>
    </source>
</evidence>
<feature type="region of interest" description="Disordered" evidence="7">
    <location>
        <begin position="1"/>
        <end position="21"/>
    </location>
</feature>
<gene>
    <name evidence="10" type="ORF">ACFOOR_01655</name>
</gene>
<dbReference type="Pfam" id="PF02706">
    <property type="entry name" value="Wzz"/>
    <property type="match status" value="1"/>
</dbReference>
<dbReference type="PANTHER" id="PTHR32309:SF13">
    <property type="entry name" value="FERRIC ENTEROBACTIN TRANSPORT PROTEIN FEPE"/>
    <property type="match status" value="1"/>
</dbReference>
<evidence type="ECO:0000256" key="8">
    <source>
        <dbReference type="SAM" id="Phobius"/>
    </source>
</evidence>
<dbReference type="InterPro" id="IPR003856">
    <property type="entry name" value="LPS_length_determ_N"/>
</dbReference>
<organism evidence="10 11">
    <name type="scientific">Hyphobacterium vulgare</name>
    <dbReference type="NCBI Taxonomy" id="1736751"/>
    <lineage>
        <taxon>Bacteria</taxon>
        <taxon>Pseudomonadati</taxon>
        <taxon>Pseudomonadota</taxon>
        <taxon>Alphaproteobacteria</taxon>
        <taxon>Maricaulales</taxon>
        <taxon>Maricaulaceae</taxon>
        <taxon>Hyphobacterium</taxon>
    </lineage>
</organism>
<comment type="caution">
    <text evidence="10">The sequence shown here is derived from an EMBL/GenBank/DDBJ whole genome shotgun (WGS) entry which is preliminary data.</text>
</comment>
<evidence type="ECO:0000256" key="2">
    <source>
        <dbReference type="ARBA" id="ARBA00022475"/>
    </source>
</evidence>
<evidence type="ECO:0000256" key="7">
    <source>
        <dbReference type="SAM" id="MobiDB-lite"/>
    </source>
</evidence>
<protein>
    <submittedName>
        <fullName evidence="10">GumC family protein</fullName>
    </submittedName>
</protein>
<evidence type="ECO:0000256" key="5">
    <source>
        <dbReference type="ARBA" id="ARBA00023136"/>
    </source>
</evidence>
<feature type="transmembrane region" description="Helical" evidence="8">
    <location>
        <begin position="432"/>
        <end position="455"/>
    </location>
</feature>
<dbReference type="PANTHER" id="PTHR32309">
    <property type="entry name" value="TYROSINE-PROTEIN KINASE"/>
    <property type="match status" value="1"/>
</dbReference>
<reference evidence="11" key="1">
    <citation type="journal article" date="2019" name="Int. J. Syst. Evol. Microbiol.">
        <title>The Global Catalogue of Microorganisms (GCM) 10K type strain sequencing project: providing services to taxonomists for standard genome sequencing and annotation.</title>
        <authorList>
            <consortium name="The Broad Institute Genomics Platform"/>
            <consortium name="The Broad Institute Genome Sequencing Center for Infectious Disease"/>
            <person name="Wu L."/>
            <person name="Ma J."/>
        </authorList>
    </citation>
    <scope>NUCLEOTIDE SEQUENCE [LARGE SCALE GENOMIC DNA]</scope>
    <source>
        <strain evidence="11">KCTC 52487</strain>
    </source>
</reference>
<keyword evidence="4 8" id="KW-1133">Transmembrane helix</keyword>
<keyword evidence="2" id="KW-1003">Cell membrane</keyword>
<proteinExistence type="predicted"/>
<dbReference type="EMBL" id="JBHRSV010000001">
    <property type="protein sequence ID" value="MFC2924804.1"/>
    <property type="molecule type" value="Genomic_DNA"/>
</dbReference>
<keyword evidence="11" id="KW-1185">Reference proteome</keyword>
<evidence type="ECO:0000256" key="1">
    <source>
        <dbReference type="ARBA" id="ARBA00004651"/>
    </source>
</evidence>
<dbReference type="InterPro" id="IPR050445">
    <property type="entry name" value="Bact_polysacc_biosynth/exp"/>
</dbReference>
<feature type="domain" description="Polysaccharide chain length determinant N-terminal" evidence="9">
    <location>
        <begin position="25"/>
        <end position="115"/>
    </location>
</feature>
<keyword evidence="5 8" id="KW-0472">Membrane</keyword>
<dbReference type="RefSeq" id="WP_343163487.1">
    <property type="nucleotide sequence ID" value="NZ_JBHRSV010000001.1"/>
</dbReference>
<dbReference type="Proteomes" id="UP001595379">
    <property type="component" value="Unassembled WGS sequence"/>
</dbReference>
<evidence type="ECO:0000259" key="9">
    <source>
        <dbReference type="Pfam" id="PF02706"/>
    </source>
</evidence>
<accession>A0ABV6ZTQ9</accession>